<feature type="active site" description="Charge relay system" evidence="5">
    <location>
        <position position="157"/>
    </location>
</feature>
<comment type="caution">
    <text evidence="10">The sequence shown here is derived from an EMBL/GenBank/DDBJ whole genome shotgun (WGS) entry which is preliminary data.</text>
</comment>
<evidence type="ECO:0000256" key="7">
    <source>
        <dbReference type="SAM" id="SignalP"/>
    </source>
</evidence>
<feature type="domain" description="Peptidase S8/S53" evidence="8">
    <location>
        <begin position="148"/>
        <end position="379"/>
    </location>
</feature>
<reference evidence="11" key="1">
    <citation type="journal article" date="2019" name="Int. J. Syst. Evol. Microbiol.">
        <title>The Global Catalogue of Microorganisms (GCM) 10K type strain sequencing project: providing services to taxonomists for standard genome sequencing and annotation.</title>
        <authorList>
            <consortium name="The Broad Institute Genomics Platform"/>
            <consortium name="The Broad Institute Genome Sequencing Center for Infectious Disease"/>
            <person name="Wu L."/>
            <person name="Ma J."/>
        </authorList>
    </citation>
    <scope>NUCLEOTIDE SEQUENCE [LARGE SCALE GENOMIC DNA]</scope>
    <source>
        <strain evidence="11">CCUG 54522</strain>
    </source>
</reference>
<keyword evidence="11" id="KW-1185">Reference proteome</keyword>
<keyword evidence="3 5" id="KW-0378">Hydrolase</keyword>
<dbReference type="PROSITE" id="PS51892">
    <property type="entry name" value="SUBTILASE"/>
    <property type="match status" value="1"/>
</dbReference>
<keyword evidence="7" id="KW-0732">Signal</keyword>
<dbReference type="Pfam" id="PF05922">
    <property type="entry name" value="Inhibitor_I9"/>
    <property type="match status" value="1"/>
</dbReference>
<dbReference type="InterPro" id="IPR000209">
    <property type="entry name" value="Peptidase_S8/S53_dom"/>
</dbReference>
<name>A0ABW1LLG9_9ACTN</name>
<dbReference type="PROSITE" id="PS00137">
    <property type="entry name" value="SUBTILASE_HIS"/>
    <property type="match status" value="1"/>
</dbReference>
<feature type="signal peptide" evidence="7">
    <location>
        <begin position="1"/>
        <end position="21"/>
    </location>
</feature>
<evidence type="ECO:0000256" key="2">
    <source>
        <dbReference type="ARBA" id="ARBA00022670"/>
    </source>
</evidence>
<evidence type="ECO:0000259" key="9">
    <source>
        <dbReference type="Pfam" id="PF05922"/>
    </source>
</evidence>
<dbReference type="EC" id="3.4.-.-" evidence="10"/>
<evidence type="ECO:0000313" key="11">
    <source>
        <dbReference type="Proteomes" id="UP001596135"/>
    </source>
</evidence>
<dbReference type="PROSITE" id="PS00136">
    <property type="entry name" value="SUBTILASE_ASP"/>
    <property type="match status" value="1"/>
</dbReference>
<gene>
    <name evidence="10" type="ORF">ACFPYL_15765</name>
</gene>
<organism evidence="10 11">
    <name type="scientific">Nocardioides hankookensis</name>
    <dbReference type="NCBI Taxonomy" id="443157"/>
    <lineage>
        <taxon>Bacteria</taxon>
        <taxon>Bacillati</taxon>
        <taxon>Actinomycetota</taxon>
        <taxon>Actinomycetes</taxon>
        <taxon>Propionibacteriales</taxon>
        <taxon>Nocardioidaceae</taxon>
        <taxon>Nocardioides</taxon>
    </lineage>
</organism>
<keyword evidence="4 5" id="KW-0720">Serine protease</keyword>
<dbReference type="InterPro" id="IPR023827">
    <property type="entry name" value="Peptidase_S8_Asp-AS"/>
</dbReference>
<dbReference type="SUPFAM" id="SSF54897">
    <property type="entry name" value="Protease propeptides/inhibitors"/>
    <property type="match status" value="1"/>
</dbReference>
<dbReference type="Proteomes" id="UP001596135">
    <property type="component" value="Unassembled WGS sequence"/>
</dbReference>
<dbReference type="InterPro" id="IPR022398">
    <property type="entry name" value="Peptidase_S8_His-AS"/>
</dbReference>
<dbReference type="InterPro" id="IPR050131">
    <property type="entry name" value="Peptidase_S8_subtilisin-like"/>
</dbReference>
<evidence type="ECO:0000256" key="3">
    <source>
        <dbReference type="ARBA" id="ARBA00022801"/>
    </source>
</evidence>
<dbReference type="Pfam" id="PF00082">
    <property type="entry name" value="Peptidase_S8"/>
    <property type="match status" value="1"/>
</dbReference>
<feature type="chain" id="PRO_5047107771" evidence="7">
    <location>
        <begin position="22"/>
        <end position="394"/>
    </location>
</feature>
<dbReference type="PANTHER" id="PTHR43806">
    <property type="entry name" value="PEPTIDASE S8"/>
    <property type="match status" value="1"/>
</dbReference>
<evidence type="ECO:0000313" key="10">
    <source>
        <dbReference type="EMBL" id="MFC6044548.1"/>
    </source>
</evidence>
<dbReference type="RefSeq" id="WP_379156155.1">
    <property type="nucleotide sequence ID" value="NZ_JBHSRJ010000005.1"/>
</dbReference>
<dbReference type="InterPro" id="IPR036852">
    <property type="entry name" value="Peptidase_S8/S53_dom_sf"/>
</dbReference>
<evidence type="ECO:0000256" key="6">
    <source>
        <dbReference type="RuleBase" id="RU003355"/>
    </source>
</evidence>
<sequence length="394" mass="38942">MSKRAVIAVAVLATGSLTALGATSAPVGAAPAADSGRAPLVRSTDAVDGQYIVVLDHGTTTTALKDTRQDVRQDGGTVTDTYSHLGAFAATLTAAELSEVRDDPDVAFVQENGVVSIQASQPGATWGLDRIDQADLPLSGSYEYDATGSGVTAYIIDTGINAGHNDFGGRVGSGYDAVGDGNGSNDCNGHGTHVAGTVGGATYGVAKDVDLVPVRVLDCEGSGTDTGVIDGMDWVAGQGGSGVANMSLGGGASAAIDAAIDRIVASGITVAVAAGNETTDACDSSPARAASAITVAASNIDDEAAYFSNYGSCVDLYAPGEDITSDWIGSSSATNTISGTSMATPHVTGAAALYLEEHPGSSPAQVTSGLLAAATSGVVSGTNGSPNLLLNTGF</sequence>
<evidence type="ECO:0000256" key="5">
    <source>
        <dbReference type="PROSITE-ProRule" id="PRU01240"/>
    </source>
</evidence>
<proteinExistence type="inferred from homology"/>
<dbReference type="SUPFAM" id="SSF52743">
    <property type="entry name" value="Subtilisin-like"/>
    <property type="match status" value="1"/>
</dbReference>
<dbReference type="Gene3D" id="3.30.70.80">
    <property type="entry name" value="Peptidase S8 propeptide/proteinase inhibitor I9"/>
    <property type="match status" value="1"/>
</dbReference>
<feature type="domain" description="Inhibitor I9" evidence="9">
    <location>
        <begin position="50"/>
        <end position="117"/>
    </location>
</feature>
<dbReference type="PRINTS" id="PR00723">
    <property type="entry name" value="SUBTILISIN"/>
</dbReference>
<evidence type="ECO:0000259" key="8">
    <source>
        <dbReference type="Pfam" id="PF00082"/>
    </source>
</evidence>
<dbReference type="PANTHER" id="PTHR43806:SF11">
    <property type="entry name" value="CEREVISIN-RELATED"/>
    <property type="match status" value="1"/>
</dbReference>
<comment type="similarity">
    <text evidence="1 5 6">Belongs to the peptidase S8 family.</text>
</comment>
<dbReference type="InterPro" id="IPR010259">
    <property type="entry name" value="S8pro/Inhibitor_I9"/>
</dbReference>
<dbReference type="EMBL" id="JBHSRJ010000005">
    <property type="protein sequence ID" value="MFC6044548.1"/>
    <property type="molecule type" value="Genomic_DNA"/>
</dbReference>
<feature type="active site" description="Charge relay system" evidence="5">
    <location>
        <position position="190"/>
    </location>
</feature>
<accession>A0ABW1LLG9</accession>
<dbReference type="Gene3D" id="3.40.50.200">
    <property type="entry name" value="Peptidase S8/S53 domain"/>
    <property type="match status" value="1"/>
</dbReference>
<dbReference type="InterPro" id="IPR034193">
    <property type="entry name" value="PCSK9_ProteinaseK-like"/>
</dbReference>
<dbReference type="PROSITE" id="PS00138">
    <property type="entry name" value="SUBTILASE_SER"/>
    <property type="match status" value="1"/>
</dbReference>
<dbReference type="GO" id="GO:0016787">
    <property type="term" value="F:hydrolase activity"/>
    <property type="evidence" value="ECO:0007669"/>
    <property type="project" value="UniProtKB-KW"/>
</dbReference>
<dbReference type="CDD" id="cd04077">
    <property type="entry name" value="Peptidases_S8_PCSK9_ProteinaseK_like"/>
    <property type="match status" value="1"/>
</dbReference>
<evidence type="ECO:0000256" key="1">
    <source>
        <dbReference type="ARBA" id="ARBA00011073"/>
    </source>
</evidence>
<feature type="active site" description="Charge relay system" evidence="5">
    <location>
        <position position="341"/>
    </location>
</feature>
<dbReference type="InterPro" id="IPR037045">
    <property type="entry name" value="S8pro/Inhibitor_I9_sf"/>
</dbReference>
<dbReference type="InterPro" id="IPR015500">
    <property type="entry name" value="Peptidase_S8_subtilisin-rel"/>
</dbReference>
<keyword evidence="2 5" id="KW-0645">Protease</keyword>
<dbReference type="InterPro" id="IPR023828">
    <property type="entry name" value="Peptidase_S8_Ser-AS"/>
</dbReference>
<protein>
    <submittedName>
        <fullName evidence="10">S8 family peptidase</fullName>
        <ecNumber evidence="10">3.4.-.-</ecNumber>
    </submittedName>
</protein>
<evidence type="ECO:0000256" key="4">
    <source>
        <dbReference type="ARBA" id="ARBA00022825"/>
    </source>
</evidence>